<name>A0ACC2RTK1_9FUNG</name>
<keyword evidence="2" id="KW-1185">Reference proteome</keyword>
<accession>A0ACC2RTK1</accession>
<dbReference type="Proteomes" id="UP001165960">
    <property type="component" value="Unassembled WGS sequence"/>
</dbReference>
<evidence type="ECO:0000313" key="2">
    <source>
        <dbReference type="Proteomes" id="UP001165960"/>
    </source>
</evidence>
<proteinExistence type="predicted"/>
<protein>
    <submittedName>
        <fullName evidence="1">Uncharacterized protein</fullName>
    </submittedName>
</protein>
<gene>
    <name evidence="1" type="ORF">DSO57_1024273</name>
</gene>
<organism evidence="1 2">
    <name type="scientific">Entomophthora muscae</name>
    <dbReference type="NCBI Taxonomy" id="34485"/>
    <lineage>
        <taxon>Eukaryota</taxon>
        <taxon>Fungi</taxon>
        <taxon>Fungi incertae sedis</taxon>
        <taxon>Zoopagomycota</taxon>
        <taxon>Entomophthoromycotina</taxon>
        <taxon>Entomophthoromycetes</taxon>
        <taxon>Entomophthorales</taxon>
        <taxon>Entomophthoraceae</taxon>
        <taxon>Entomophthora</taxon>
    </lineage>
</organism>
<reference evidence="1" key="1">
    <citation type="submission" date="2022-04" db="EMBL/GenBank/DDBJ databases">
        <title>Genome of the entomopathogenic fungus Entomophthora muscae.</title>
        <authorList>
            <person name="Elya C."/>
            <person name="Lovett B.R."/>
            <person name="Lee E."/>
            <person name="Macias A.M."/>
            <person name="Hajek A.E."/>
            <person name="De Bivort B.L."/>
            <person name="Kasson M.T."/>
            <person name="De Fine Licht H.H."/>
            <person name="Stajich J.E."/>
        </authorList>
    </citation>
    <scope>NUCLEOTIDE SEQUENCE</scope>
    <source>
        <strain evidence="1">Berkeley</strain>
    </source>
</reference>
<evidence type="ECO:0000313" key="1">
    <source>
        <dbReference type="EMBL" id="KAJ9053424.1"/>
    </source>
</evidence>
<comment type="caution">
    <text evidence="1">The sequence shown here is derived from an EMBL/GenBank/DDBJ whole genome shotgun (WGS) entry which is preliminary data.</text>
</comment>
<dbReference type="EMBL" id="QTSX02006520">
    <property type="protein sequence ID" value="KAJ9053424.1"/>
    <property type="molecule type" value="Genomic_DNA"/>
</dbReference>
<sequence>MFLACVDVVECVTCTPKIKVILGKYLLVFLKQGKDCVLLGNSESLQLLPWNDGAYSRWYYFFQREAELIQGAKIVYLY</sequence>